<dbReference type="Pfam" id="PF02237">
    <property type="entry name" value="BPL_C"/>
    <property type="match status" value="1"/>
</dbReference>
<evidence type="ECO:0000256" key="6">
    <source>
        <dbReference type="ARBA" id="ARBA00047846"/>
    </source>
</evidence>
<dbReference type="Pfam" id="PF03099">
    <property type="entry name" value="BPL_LplA_LipB"/>
    <property type="match status" value="1"/>
</dbReference>
<protein>
    <recommendedName>
        <fullName evidence="5">biotin--[biotin carboxyl-carrier protein] ligase</fullName>
        <ecNumber evidence="5">6.3.4.15</ecNumber>
    </recommendedName>
</protein>
<organism evidence="8">
    <name type="scientific">Thermodesulfovibrio aggregans</name>
    <dbReference type="NCBI Taxonomy" id="86166"/>
    <lineage>
        <taxon>Bacteria</taxon>
        <taxon>Pseudomonadati</taxon>
        <taxon>Nitrospirota</taxon>
        <taxon>Thermodesulfovibrionia</taxon>
        <taxon>Thermodesulfovibrionales</taxon>
        <taxon>Thermodesulfovibrionaceae</taxon>
        <taxon>Thermodesulfovibrio</taxon>
    </lineage>
</organism>
<dbReference type="AlphaFoldDB" id="A0A7C4AIY5"/>
<dbReference type="EMBL" id="DTHO01000017">
    <property type="protein sequence ID" value="HGG99197.1"/>
    <property type="molecule type" value="Genomic_DNA"/>
</dbReference>
<dbReference type="InterPro" id="IPR045864">
    <property type="entry name" value="aa-tRNA-synth_II/BPL/LPL"/>
</dbReference>
<evidence type="ECO:0000313" key="8">
    <source>
        <dbReference type="EMBL" id="HGG99197.1"/>
    </source>
</evidence>
<dbReference type="SUPFAM" id="SSF55681">
    <property type="entry name" value="Class II aaRS and biotin synthetases"/>
    <property type="match status" value="1"/>
</dbReference>
<keyword evidence="3" id="KW-0067">ATP-binding</keyword>
<dbReference type="InterPro" id="IPR003142">
    <property type="entry name" value="BPL_C"/>
</dbReference>
<dbReference type="InterPro" id="IPR008988">
    <property type="entry name" value="Transcriptional_repressor_C"/>
</dbReference>
<dbReference type="PANTHER" id="PTHR12835">
    <property type="entry name" value="BIOTIN PROTEIN LIGASE"/>
    <property type="match status" value="1"/>
</dbReference>
<keyword evidence="1 8" id="KW-0436">Ligase</keyword>
<proteinExistence type="predicted"/>
<dbReference type="GO" id="GO:0004077">
    <property type="term" value="F:biotin--[biotin carboxyl-carrier protein] ligase activity"/>
    <property type="evidence" value="ECO:0007669"/>
    <property type="project" value="UniProtKB-EC"/>
</dbReference>
<dbReference type="PROSITE" id="PS51733">
    <property type="entry name" value="BPL_LPL_CATALYTIC"/>
    <property type="match status" value="1"/>
</dbReference>
<comment type="catalytic activity">
    <reaction evidence="6">
        <text>biotin + L-lysyl-[protein] + ATP = N(6)-biotinyl-L-lysyl-[protein] + AMP + diphosphate + H(+)</text>
        <dbReference type="Rhea" id="RHEA:11756"/>
        <dbReference type="Rhea" id="RHEA-COMP:9752"/>
        <dbReference type="Rhea" id="RHEA-COMP:10505"/>
        <dbReference type="ChEBI" id="CHEBI:15378"/>
        <dbReference type="ChEBI" id="CHEBI:29969"/>
        <dbReference type="ChEBI" id="CHEBI:30616"/>
        <dbReference type="ChEBI" id="CHEBI:33019"/>
        <dbReference type="ChEBI" id="CHEBI:57586"/>
        <dbReference type="ChEBI" id="CHEBI:83144"/>
        <dbReference type="ChEBI" id="CHEBI:456215"/>
        <dbReference type="EC" id="6.3.4.15"/>
    </reaction>
</comment>
<evidence type="ECO:0000256" key="2">
    <source>
        <dbReference type="ARBA" id="ARBA00022741"/>
    </source>
</evidence>
<dbReference type="InterPro" id="IPR004143">
    <property type="entry name" value="BPL_LPL_catalytic"/>
</dbReference>
<dbReference type="NCBIfam" id="TIGR00121">
    <property type="entry name" value="birA_ligase"/>
    <property type="match status" value="1"/>
</dbReference>
<dbReference type="Gene3D" id="3.30.930.10">
    <property type="entry name" value="Bira Bifunctional Protein, Domain 2"/>
    <property type="match status" value="1"/>
</dbReference>
<keyword evidence="2" id="KW-0547">Nucleotide-binding</keyword>
<name>A0A7C4AIY5_9BACT</name>
<dbReference type="EC" id="6.3.4.15" evidence="5"/>
<dbReference type="Gene3D" id="2.30.30.100">
    <property type="match status" value="1"/>
</dbReference>
<evidence type="ECO:0000256" key="4">
    <source>
        <dbReference type="ARBA" id="ARBA00023267"/>
    </source>
</evidence>
<dbReference type="InterPro" id="IPR004408">
    <property type="entry name" value="Biotin_CoA_COase_ligase"/>
</dbReference>
<dbReference type="SUPFAM" id="SSF50037">
    <property type="entry name" value="C-terminal domain of transcriptional repressors"/>
    <property type="match status" value="1"/>
</dbReference>
<keyword evidence="4" id="KW-0092">Biotin</keyword>
<dbReference type="GO" id="GO:0005737">
    <property type="term" value="C:cytoplasm"/>
    <property type="evidence" value="ECO:0007669"/>
    <property type="project" value="TreeGrafter"/>
</dbReference>
<sequence length="266" mass="29817">MEFTTEELKKTLSSKTVEIGKEILIYDEVESTNSIANELLKKGYPSGTVVIADRQTKGKGRLGRTWISPAGKNLYMSVAIKPTIPPKFATLLTLTSAVACTTALRRLTDIPVLIKWPNDMLIEDKKVGGILTEVKIEGERIKSAVVGIGINVNMTENDIPEEIKEIATSLKIYKGEDYSRSLLALEIIKEFDRWYQLLEKRQRKTIIDRWMQLSGTMGRQVKIILTDKELRGTAEAIDEEGRLIVKLSDGTYEKICAGDVTLLRAK</sequence>
<reference evidence="8" key="1">
    <citation type="journal article" date="2020" name="mSystems">
        <title>Genome- and Community-Level Interaction Insights into Carbon Utilization and Element Cycling Functions of Hydrothermarchaeota in Hydrothermal Sediment.</title>
        <authorList>
            <person name="Zhou Z."/>
            <person name="Liu Y."/>
            <person name="Xu W."/>
            <person name="Pan J."/>
            <person name="Luo Z.H."/>
            <person name="Li M."/>
        </authorList>
    </citation>
    <scope>NUCLEOTIDE SEQUENCE [LARGE SCALE GENOMIC DNA]</scope>
    <source>
        <strain evidence="8">SpSt-788</strain>
    </source>
</reference>
<accession>A0A7C4AIY5</accession>
<dbReference type="PANTHER" id="PTHR12835:SF5">
    <property type="entry name" value="BIOTIN--PROTEIN LIGASE"/>
    <property type="match status" value="1"/>
</dbReference>
<gene>
    <name evidence="8" type="ORF">ENV75_01920</name>
</gene>
<dbReference type="CDD" id="cd16442">
    <property type="entry name" value="BPL"/>
    <property type="match status" value="1"/>
</dbReference>
<feature type="domain" description="BPL/LPL catalytic" evidence="7">
    <location>
        <begin position="6"/>
        <end position="199"/>
    </location>
</feature>
<evidence type="ECO:0000256" key="3">
    <source>
        <dbReference type="ARBA" id="ARBA00022840"/>
    </source>
</evidence>
<dbReference type="GO" id="GO:0005524">
    <property type="term" value="F:ATP binding"/>
    <property type="evidence" value="ECO:0007669"/>
    <property type="project" value="UniProtKB-KW"/>
</dbReference>
<evidence type="ECO:0000259" key="7">
    <source>
        <dbReference type="PROSITE" id="PS51733"/>
    </source>
</evidence>
<evidence type="ECO:0000256" key="1">
    <source>
        <dbReference type="ARBA" id="ARBA00022598"/>
    </source>
</evidence>
<comment type="caution">
    <text evidence="8">The sequence shown here is derived from an EMBL/GenBank/DDBJ whole genome shotgun (WGS) entry which is preliminary data.</text>
</comment>
<evidence type="ECO:0000256" key="5">
    <source>
        <dbReference type="ARBA" id="ARBA00024227"/>
    </source>
</evidence>